<dbReference type="InterPro" id="IPR015796">
    <property type="entry name" value="Impact_YigZ-like"/>
</dbReference>
<gene>
    <name evidence="4" type="ORF">J2Z76_002969</name>
</gene>
<dbReference type="Proteomes" id="UP001519342">
    <property type="component" value="Unassembled WGS sequence"/>
</dbReference>
<dbReference type="Gene3D" id="3.30.70.240">
    <property type="match status" value="1"/>
</dbReference>
<reference evidence="4 5" key="1">
    <citation type="submission" date="2021-03" db="EMBL/GenBank/DDBJ databases">
        <title>Genomic Encyclopedia of Type Strains, Phase IV (KMG-IV): sequencing the most valuable type-strain genomes for metagenomic binning, comparative biology and taxonomic classification.</title>
        <authorList>
            <person name="Goeker M."/>
        </authorList>
    </citation>
    <scope>NUCLEOTIDE SEQUENCE [LARGE SCALE GENOMIC DNA]</scope>
    <source>
        <strain evidence="4 5">DSM 24004</strain>
    </source>
</reference>
<dbReference type="InterPro" id="IPR023582">
    <property type="entry name" value="Impact"/>
</dbReference>
<sequence length="214" mass="24036">MSLYKSIHKYGRDEIIINKSRFICSVLPISSEEEAIDFIEKIKKEFKEATHNVYAYVIGQNSNVQRFTDDGEPSGTAGMPVLNVINQENLKNVVVVVTRYFGGVLLGAGGLARAYSKSAKTGLEKGLIVDKSLYHEISATIEYTMLGKIENELTKNNFIIKDKKYGENVDILVLVRDEEIERLNNLFNEVTSGKAQLIIGQSSYYSIKDEKIVE</sequence>
<dbReference type="Pfam" id="PF01205">
    <property type="entry name" value="Impact_N"/>
    <property type="match status" value="1"/>
</dbReference>
<dbReference type="NCBIfam" id="TIGR00257">
    <property type="entry name" value="IMPACT_YIGZ"/>
    <property type="match status" value="1"/>
</dbReference>
<evidence type="ECO:0000256" key="1">
    <source>
        <dbReference type="ARBA" id="ARBA00007665"/>
    </source>
</evidence>
<dbReference type="EMBL" id="JAGGKS010000010">
    <property type="protein sequence ID" value="MBP1927096.1"/>
    <property type="molecule type" value="Genomic_DNA"/>
</dbReference>
<dbReference type="InterPro" id="IPR020568">
    <property type="entry name" value="Ribosomal_Su5_D2-typ_SF"/>
</dbReference>
<dbReference type="PANTHER" id="PTHR16301">
    <property type="entry name" value="IMPACT-RELATED"/>
    <property type="match status" value="1"/>
</dbReference>
<dbReference type="PANTHER" id="PTHR16301:SF20">
    <property type="entry name" value="IMPACT FAMILY MEMBER YIGZ"/>
    <property type="match status" value="1"/>
</dbReference>
<dbReference type="InterPro" id="IPR036956">
    <property type="entry name" value="Impact_N_sf"/>
</dbReference>
<dbReference type="SUPFAM" id="SSF54980">
    <property type="entry name" value="EF-G C-terminal domain-like"/>
    <property type="match status" value="1"/>
</dbReference>
<dbReference type="Gene3D" id="3.30.230.30">
    <property type="entry name" value="Impact, N-terminal domain"/>
    <property type="match status" value="1"/>
</dbReference>
<comment type="similarity">
    <text evidence="1">Belongs to the IMPACT family.</text>
</comment>
<dbReference type="RefSeq" id="WP_209512811.1">
    <property type="nucleotide sequence ID" value="NZ_JAGGKS010000010.1"/>
</dbReference>
<evidence type="ECO:0000259" key="2">
    <source>
        <dbReference type="Pfam" id="PF01205"/>
    </source>
</evidence>
<organism evidence="4 5">
    <name type="scientific">Sedimentibacter acidaminivorans</name>
    <dbReference type="NCBI Taxonomy" id="913099"/>
    <lineage>
        <taxon>Bacteria</taxon>
        <taxon>Bacillati</taxon>
        <taxon>Bacillota</taxon>
        <taxon>Tissierellia</taxon>
        <taxon>Sedimentibacter</taxon>
    </lineage>
</organism>
<keyword evidence="5" id="KW-1185">Reference proteome</keyword>
<comment type="caution">
    <text evidence="4">The sequence shown here is derived from an EMBL/GenBank/DDBJ whole genome shotgun (WGS) entry which is preliminary data.</text>
</comment>
<evidence type="ECO:0000259" key="3">
    <source>
        <dbReference type="Pfam" id="PF09186"/>
    </source>
</evidence>
<feature type="domain" description="Impact N-terminal" evidence="2">
    <location>
        <begin position="19"/>
        <end position="121"/>
    </location>
</feature>
<protein>
    <submittedName>
        <fullName evidence="4">YigZ family protein</fullName>
    </submittedName>
</protein>
<dbReference type="InterPro" id="IPR015269">
    <property type="entry name" value="UPF0029_Impact_C"/>
</dbReference>
<name>A0ABS4GHB9_9FIRM</name>
<dbReference type="PROSITE" id="PS00910">
    <property type="entry name" value="UPF0029"/>
    <property type="match status" value="1"/>
</dbReference>
<dbReference type="InterPro" id="IPR035647">
    <property type="entry name" value="EFG_III/V"/>
</dbReference>
<dbReference type="Pfam" id="PF09186">
    <property type="entry name" value="DUF1949"/>
    <property type="match status" value="1"/>
</dbReference>
<evidence type="ECO:0000313" key="5">
    <source>
        <dbReference type="Proteomes" id="UP001519342"/>
    </source>
</evidence>
<feature type="domain" description="UPF0029" evidence="3">
    <location>
        <begin position="140"/>
        <end position="194"/>
    </location>
</feature>
<evidence type="ECO:0000313" key="4">
    <source>
        <dbReference type="EMBL" id="MBP1927096.1"/>
    </source>
</evidence>
<dbReference type="SUPFAM" id="SSF54211">
    <property type="entry name" value="Ribosomal protein S5 domain 2-like"/>
    <property type="match status" value="1"/>
</dbReference>
<accession>A0ABS4GHB9</accession>
<dbReference type="InterPro" id="IPR020569">
    <property type="entry name" value="UPF0029_Impact_CS"/>
</dbReference>
<dbReference type="InterPro" id="IPR001498">
    <property type="entry name" value="Impact_N"/>
</dbReference>
<proteinExistence type="inferred from homology"/>